<evidence type="ECO:0000313" key="3">
    <source>
        <dbReference type="Proteomes" id="UP001157006"/>
    </source>
</evidence>
<name>A0AAV0Z3W6_VICFA</name>
<protein>
    <submittedName>
        <fullName evidence="2">Uncharacterized protein</fullName>
    </submittedName>
</protein>
<feature type="region of interest" description="Disordered" evidence="1">
    <location>
        <begin position="33"/>
        <end position="76"/>
    </location>
</feature>
<keyword evidence="3" id="KW-1185">Reference proteome</keyword>
<evidence type="ECO:0000256" key="1">
    <source>
        <dbReference type="SAM" id="MobiDB-lite"/>
    </source>
</evidence>
<reference evidence="2 3" key="1">
    <citation type="submission" date="2023-01" db="EMBL/GenBank/DDBJ databases">
        <authorList>
            <person name="Kreplak J."/>
        </authorList>
    </citation>
    <scope>NUCLEOTIDE SEQUENCE [LARGE SCALE GENOMIC DNA]</scope>
</reference>
<sequence>MKLHGCCNSILMEMNMSAGHNSVLRLTEKGHEVPALPSPRSHSGWAASAASRARSHRTNRAPENNAAISIPAENTKGDEITGDINYFGLNSPPFHLDDFIGDDEMIQYFGA</sequence>
<feature type="compositionally biased region" description="Low complexity" evidence="1">
    <location>
        <begin position="40"/>
        <end position="52"/>
    </location>
</feature>
<dbReference type="EMBL" id="OX451735">
    <property type="protein sequence ID" value="CAI8592238.1"/>
    <property type="molecule type" value="Genomic_DNA"/>
</dbReference>
<dbReference type="Proteomes" id="UP001157006">
    <property type="component" value="Chromosome 1S"/>
</dbReference>
<evidence type="ECO:0000313" key="2">
    <source>
        <dbReference type="EMBL" id="CAI8592238.1"/>
    </source>
</evidence>
<proteinExistence type="predicted"/>
<dbReference type="AlphaFoldDB" id="A0AAV0Z3W6"/>
<accession>A0AAV0Z3W6</accession>
<organism evidence="2 3">
    <name type="scientific">Vicia faba</name>
    <name type="common">Broad bean</name>
    <name type="synonym">Faba vulgaris</name>
    <dbReference type="NCBI Taxonomy" id="3906"/>
    <lineage>
        <taxon>Eukaryota</taxon>
        <taxon>Viridiplantae</taxon>
        <taxon>Streptophyta</taxon>
        <taxon>Embryophyta</taxon>
        <taxon>Tracheophyta</taxon>
        <taxon>Spermatophyta</taxon>
        <taxon>Magnoliopsida</taxon>
        <taxon>eudicotyledons</taxon>
        <taxon>Gunneridae</taxon>
        <taxon>Pentapetalae</taxon>
        <taxon>rosids</taxon>
        <taxon>fabids</taxon>
        <taxon>Fabales</taxon>
        <taxon>Fabaceae</taxon>
        <taxon>Papilionoideae</taxon>
        <taxon>50 kb inversion clade</taxon>
        <taxon>NPAAA clade</taxon>
        <taxon>Hologalegina</taxon>
        <taxon>IRL clade</taxon>
        <taxon>Fabeae</taxon>
        <taxon>Vicia</taxon>
    </lineage>
</organism>
<gene>
    <name evidence="2" type="ORF">VFH_I029400</name>
</gene>